<proteinExistence type="inferred from homology"/>
<evidence type="ECO:0000256" key="3">
    <source>
        <dbReference type="ARBA" id="ARBA00023125"/>
    </source>
</evidence>
<dbReference type="InterPro" id="IPR000847">
    <property type="entry name" value="LysR_HTH_N"/>
</dbReference>
<dbReference type="SUPFAM" id="SSF46785">
    <property type="entry name" value="Winged helix' DNA-binding domain"/>
    <property type="match status" value="1"/>
</dbReference>
<dbReference type="EMBL" id="JAGXTP010000004">
    <property type="protein sequence ID" value="MBS3850484.1"/>
    <property type="molecule type" value="Genomic_DNA"/>
</dbReference>
<dbReference type="CDD" id="cd05466">
    <property type="entry name" value="PBP2_LTTR_substrate"/>
    <property type="match status" value="1"/>
</dbReference>
<dbReference type="InterPro" id="IPR036390">
    <property type="entry name" value="WH_DNA-bd_sf"/>
</dbReference>
<name>A0A942EDK2_9HYPH</name>
<comment type="similarity">
    <text evidence="1">Belongs to the LysR transcriptional regulatory family.</text>
</comment>
<dbReference type="Gene3D" id="1.10.10.10">
    <property type="entry name" value="Winged helix-like DNA-binding domain superfamily/Winged helix DNA-binding domain"/>
    <property type="match status" value="1"/>
</dbReference>
<reference evidence="6" key="1">
    <citation type="submission" date="2021-04" db="EMBL/GenBank/DDBJ databases">
        <title>Devosia litorisediminis sp. nov., isolated from a sand dune.</title>
        <authorList>
            <person name="Park S."/>
            <person name="Yoon J.-H."/>
        </authorList>
    </citation>
    <scope>NUCLEOTIDE SEQUENCE</scope>
    <source>
        <strain evidence="6">BSSL-BM10</strain>
    </source>
</reference>
<dbReference type="GO" id="GO:0000976">
    <property type="term" value="F:transcription cis-regulatory region binding"/>
    <property type="evidence" value="ECO:0007669"/>
    <property type="project" value="TreeGrafter"/>
</dbReference>
<dbReference type="SUPFAM" id="SSF53850">
    <property type="entry name" value="Periplasmic binding protein-like II"/>
    <property type="match status" value="1"/>
</dbReference>
<accession>A0A942EDK2</accession>
<dbReference type="PRINTS" id="PR00039">
    <property type="entry name" value="HTHLYSR"/>
</dbReference>
<dbReference type="InterPro" id="IPR005119">
    <property type="entry name" value="LysR_subst-bd"/>
</dbReference>
<keyword evidence="7" id="KW-1185">Reference proteome</keyword>
<dbReference type="GO" id="GO:0003700">
    <property type="term" value="F:DNA-binding transcription factor activity"/>
    <property type="evidence" value="ECO:0007669"/>
    <property type="project" value="InterPro"/>
</dbReference>
<dbReference type="PANTHER" id="PTHR30126">
    <property type="entry name" value="HTH-TYPE TRANSCRIPTIONAL REGULATOR"/>
    <property type="match status" value="1"/>
</dbReference>
<organism evidence="6 7">
    <name type="scientific">Devosia litorisediminis</name>
    <dbReference type="NCBI Taxonomy" id="2829817"/>
    <lineage>
        <taxon>Bacteria</taxon>
        <taxon>Pseudomonadati</taxon>
        <taxon>Pseudomonadota</taxon>
        <taxon>Alphaproteobacteria</taxon>
        <taxon>Hyphomicrobiales</taxon>
        <taxon>Devosiaceae</taxon>
        <taxon>Devosia</taxon>
    </lineage>
</organism>
<keyword evidence="2" id="KW-0805">Transcription regulation</keyword>
<dbReference type="Pfam" id="PF03466">
    <property type="entry name" value="LysR_substrate"/>
    <property type="match status" value="1"/>
</dbReference>
<evidence type="ECO:0000313" key="6">
    <source>
        <dbReference type="EMBL" id="MBS3850484.1"/>
    </source>
</evidence>
<evidence type="ECO:0000313" key="7">
    <source>
        <dbReference type="Proteomes" id="UP000678281"/>
    </source>
</evidence>
<gene>
    <name evidence="6" type="ORF">KD146_17430</name>
</gene>
<dbReference type="RefSeq" id="WP_212660126.1">
    <property type="nucleotide sequence ID" value="NZ_JAGXTP010000004.1"/>
</dbReference>
<protein>
    <submittedName>
        <fullName evidence="6">LysR family transcriptional regulator</fullName>
    </submittedName>
</protein>
<sequence>MNSLNYKHLRYFLEVARQGNLTRAARMLGVAQSALSTQIHTLEERLGHHLFERVGRQLVLTEAGRIAQDHAEAIFAAGDDLLATLRVGSGRRQLLRVGALATLSRNFQIDFVRPCLGQPDLEVILTSGSLAELVGQLRHLELDVVLCNAPPATSPADGLIVHRLAQQTISLFAAPTLDCFSLSLRDALVSQPVILPTGASSIRAEFDGLCDRLGVSPVIVAEVDDMAMLRLMAREGIGLAPLPAIVIRDELEAGMLREVVQLPAIREAFYALTFQRQFPSRVADALIASASSWRNEAGNNATDP</sequence>
<evidence type="ECO:0000256" key="1">
    <source>
        <dbReference type="ARBA" id="ARBA00009437"/>
    </source>
</evidence>
<keyword evidence="4" id="KW-0804">Transcription</keyword>
<feature type="domain" description="HTH lysR-type" evidence="5">
    <location>
        <begin position="4"/>
        <end position="61"/>
    </location>
</feature>
<dbReference type="Gene3D" id="3.40.190.290">
    <property type="match status" value="1"/>
</dbReference>
<comment type="caution">
    <text evidence="6">The sequence shown here is derived from an EMBL/GenBank/DDBJ whole genome shotgun (WGS) entry which is preliminary data.</text>
</comment>
<dbReference type="Proteomes" id="UP000678281">
    <property type="component" value="Unassembled WGS sequence"/>
</dbReference>
<dbReference type="PANTHER" id="PTHR30126:SF98">
    <property type="entry name" value="HTH-TYPE TRANSCRIPTIONAL ACTIVATOR BAUR"/>
    <property type="match status" value="1"/>
</dbReference>
<dbReference type="AlphaFoldDB" id="A0A942EDK2"/>
<evidence type="ECO:0000256" key="4">
    <source>
        <dbReference type="ARBA" id="ARBA00023163"/>
    </source>
</evidence>
<dbReference type="FunFam" id="1.10.10.10:FF:000001">
    <property type="entry name" value="LysR family transcriptional regulator"/>
    <property type="match status" value="1"/>
</dbReference>
<dbReference type="Pfam" id="PF00126">
    <property type="entry name" value="HTH_1"/>
    <property type="match status" value="1"/>
</dbReference>
<evidence type="ECO:0000256" key="2">
    <source>
        <dbReference type="ARBA" id="ARBA00023015"/>
    </source>
</evidence>
<dbReference type="InterPro" id="IPR036388">
    <property type="entry name" value="WH-like_DNA-bd_sf"/>
</dbReference>
<evidence type="ECO:0000259" key="5">
    <source>
        <dbReference type="PROSITE" id="PS50931"/>
    </source>
</evidence>
<dbReference type="PROSITE" id="PS50931">
    <property type="entry name" value="HTH_LYSR"/>
    <property type="match status" value="1"/>
</dbReference>
<keyword evidence="3" id="KW-0238">DNA-binding</keyword>